<dbReference type="PANTHER" id="PTHR10942:SF0">
    <property type="entry name" value="LEISHMANOLYSIN-LIKE PEPTIDASE"/>
    <property type="match status" value="1"/>
</dbReference>
<evidence type="ECO:0000256" key="5">
    <source>
        <dbReference type="ARBA" id="ARBA00022833"/>
    </source>
</evidence>
<dbReference type="WBParaSite" id="HCON_00156600-00001">
    <property type="protein sequence ID" value="HCON_00156600-00001"/>
    <property type="gene ID" value="HCON_00156600"/>
</dbReference>
<evidence type="ECO:0000256" key="9">
    <source>
        <dbReference type="PIRSR" id="PIRSR601577-2"/>
    </source>
</evidence>
<keyword evidence="3 9" id="KW-0479">Metal-binding</keyword>
<keyword evidence="6 9" id="KW-0482">Metalloprotease</keyword>
<dbReference type="PANTHER" id="PTHR10942">
    <property type="entry name" value="LEISHMANOLYSIN-LIKE PEPTIDASE"/>
    <property type="match status" value="1"/>
</dbReference>
<evidence type="ECO:0000313" key="11">
    <source>
        <dbReference type="Proteomes" id="UP000025227"/>
    </source>
</evidence>
<comment type="cofactor">
    <cofactor evidence="9 10">
        <name>Zn(2+)</name>
        <dbReference type="ChEBI" id="CHEBI:29105"/>
    </cofactor>
    <text evidence="9 10">Binds 1 zinc ion per subunit.</text>
</comment>
<dbReference type="EC" id="3.4.24.-" evidence="10"/>
<dbReference type="Gene3D" id="3.90.132.10">
    <property type="entry name" value="Leishmanolysin , domain 2"/>
    <property type="match status" value="1"/>
</dbReference>
<evidence type="ECO:0000256" key="6">
    <source>
        <dbReference type="ARBA" id="ARBA00023049"/>
    </source>
</evidence>
<dbReference type="GO" id="GO:0004222">
    <property type="term" value="F:metalloendopeptidase activity"/>
    <property type="evidence" value="ECO:0007669"/>
    <property type="project" value="UniProtKB-UniRule"/>
</dbReference>
<protein>
    <recommendedName>
        <fullName evidence="7 10">Leishmanolysin-like peptidase</fullName>
        <ecNumber evidence="10">3.4.24.-</ecNumber>
    </recommendedName>
</protein>
<feature type="signal peptide" evidence="10">
    <location>
        <begin position="1"/>
        <end position="17"/>
    </location>
</feature>
<proteinExistence type="inferred from homology"/>
<keyword evidence="5 9" id="KW-0862">Zinc</keyword>
<organism evidence="11 12">
    <name type="scientific">Haemonchus contortus</name>
    <name type="common">Barber pole worm</name>
    <dbReference type="NCBI Taxonomy" id="6289"/>
    <lineage>
        <taxon>Eukaryota</taxon>
        <taxon>Metazoa</taxon>
        <taxon>Ecdysozoa</taxon>
        <taxon>Nematoda</taxon>
        <taxon>Chromadorea</taxon>
        <taxon>Rhabditida</taxon>
        <taxon>Rhabditina</taxon>
        <taxon>Rhabditomorpha</taxon>
        <taxon>Strongyloidea</taxon>
        <taxon>Trichostrongylidae</taxon>
        <taxon>Haemonchus</taxon>
    </lineage>
</organism>
<dbReference type="Gene3D" id="3.10.170.20">
    <property type="match status" value="1"/>
</dbReference>
<dbReference type="GO" id="GO:0046872">
    <property type="term" value="F:metal ion binding"/>
    <property type="evidence" value="ECO:0007669"/>
    <property type="project" value="UniProtKB-KW"/>
</dbReference>
<dbReference type="GO" id="GO:0007155">
    <property type="term" value="P:cell adhesion"/>
    <property type="evidence" value="ECO:0007669"/>
    <property type="project" value="InterPro"/>
</dbReference>
<evidence type="ECO:0000256" key="8">
    <source>
        <dbReference type="PIRSR" id="PIRSR601577-1"/>
    </source>
</evidence>
<dbReference type="AlphaFoldDB" id="A0A7I4YY76"/>
<dbReference type="FunFam" id="3.90.132.10:FF:000001">
    <property type="entry name" value="leishmanolysin-like peptidase isoform X2"/>
    <property type="match status" value="1"/>
</dbReference>
<keyword evidence="10" id="KW-0732">Signal</keyword>
<evidence type="ECO:0000256" key="3">
    <source>
        <dbReference type="ARBA" id="ARBA00022723"/>
    </source>
</evidence>
<comment type="similarity">
    <text evidence="1 10">Belongs to the peptidase M8 family.</text>
</comment>
<evidence type="ECO:0000256" key="1">
    <source>
        <dbReference type="ARBA" id="ARBA00005860"/>
    </source>
</evidence>
<dbReference type="GO" id="GO:0016020">
    <property type="term" value="C:membrane"/>
    <property type="evidence" value="ECO:0007669"/>
    <property type="project" value="InterPro"/>
</dbReference>
<feature type="active site" evidence="8">
    <location>
        <position position="223"/>
    </location>
</feature>
<dbReference type="GO" id="GO:0005737">
    <property type="term" value="C:cytoplasm"/>
    <property type="evidence" value="ECO:0007669"/>
    <property type="project" value="TreeGrafter"/>
</dbReference>
<feature type="binding site" evidence="9">
    <location>
        <position position="222"/>
    </location>
    <ligand>
        <name>Zn(2+)</name>
        <dbReference type="ChEBI" id="CHEBI:29105"/>
        <note>catalytic</note>
    </ligand>
</feature>
<accession>A0A7I4YY76</accession>
<keyword evidence="11" id="KW-1185">Reference proteome</keyword>
<keyword evidence="2 10" id="KW-0645">Protease</keyword>
<evidence type="ECO:0000256" key="4">
    <source>
        <dbReference type="ARBA" id="ARBA00022801"/>
    </source>
</evidence>
<name>A0A7I4YY76_HAECO</name>
<feature type="binding site" evidence="9">
    <location>
        <position position="226"/>
    </location>
    <ligand>
        <name>Zn(2+)</name>
        <dbReference type="ChEBI" id="CHEBI:29105"/>
        <note>catalytic</note>
    </ligand>
</feature>
<evidence type="ECO:0000256" key="7">
    <source>
        <dbReference type="ARBA" id="ARBA00039717"/>
    </source>
</evidence>
<keyword evidence="4 10" id="KW-0378">Hydrolase</keyword>
<reference evidence="12" key="1">
    <citation type="submission" date="2020-12" db="UniProtKB">
        <authorList>
            <consortium name="WormBaseParasite"/>
        </authorList>
    </citation>
    <scope>IDENTIFICATION</scope>
    <source>
        <strain evidence="12">MHco3</strain>
    </source>
</reference>
<evidence type="ECO:0000256" key="2">
    <source>
        <dbReference type="ARBA" id="ARBA00022670"/>
    </source>
</evidence>
<dbReference type="Proteomes" id="UP000025227">
    <property type="component" value="Unplaced"/>
</dbReference>
<sequence length="613" mass="70029">MLTGMLSALLLSRLILACDYKPPKPEDVMVAKTEHPSGSRTKRESSWDWIRIRVEYDDSFEKLNEKTKEKLKILIRSTLHHFETTLKVRRLASLQFSYGCSGKSWLYKNKTICDGQCVKRCGKAVAPQSVKYYKCCSCLNPEMECTDHSDCGEKLVDTDLVMFVSAMASDCAERAIAFATSCELDVTDFTYRPTLGALNICPQNFKITSQKLLDEWQRVVIHEIIHALAFSVGLFPFYPGAGKSQWDELGVVIPNVVHRFTRFDWETSKGTVKRHVHMMVTPRVREEARRHFNCSTLEGAELENHGTYETVGSHWEKRAFGNELMTAVAKQLLVLSRLSLALLEDSGWYKANYDKAEDLEWGKNLGCIFATKSCLTWMKLYPSDPYPYCTVHEGYRCSAKRLEKLQCNLVTASKIPFQNITSEYDYNIENLYHDTKGQSVVGFGEVETADFCPYYMSTDFVANVTQICTRPVTTKLEEDPFQIHSLTSRCLDMNISVKVDSEVSKSMWMHSVGCFESICKNNLLMIRTQQSKLFPCYREGQIIHIEKDSHGKNTSELQIVCPSCLELCGPQFCSAPTFEKKSISDEQRIVIKNFKFRTQVILVSLLMVFLGDW</sequence>
<dbReference type="OrthoDB" id="527990at2759"/>
<dbReference type="SUPFAM" id="SSF55486">
    <property type="entry name" value="Metalloproteases ('zincins'), catalytic domain"/>
    <property type="match status" value="1"/>
</dbReference>
<dbReference type="InterPro" id="IPR001577">
    <property type="entry name" value="Peptidase_M8"/>
</dbReference>
<dbReference type="GO" id="GO:0006508">
    <property type="term" value="P:proteolysis"/>
    <property type="evidence" value="ECO:0007669"/>
    <property type="project" value="UniProtKB-KW"/>
</dbReference>
<evidence type="ECO:0000256" key="10">
    <source>
        <dbReference type="RuleBase" id="RU366077"/>
    </source>
</evidence>
<feature type="chain" id="PRO_5029941383" description="Leishmanolysin-like peptidase" evidence="10">
    <location>
        <begin position="18"/>
        <end position="613"/>
    </location>
</feature>
<feature type="binding site" evidence="9">
    <location>
        <position position="314"/>
    </location>
    <ligand>
        <name>Zn(2+)</name>
        <dbReference type="ChEBI" id="CHEBI:29105"/>
        <note>catalytic</note>
    </ligand>
</feature>
<dbReference type="Pfam" id="PF01457">
    <property type="entry name" value="Peptidase_M8"/>
    <property type="match status" value="1"/>
</dbReference>
<evidence type="ECO:0000313" key="12">
    <source>
        <dbReference type="WBParaSite" id="HCON_00156600-00001"/>
    </source>
</evidence>